<proteinExistence type="predicted"/>
<organism evidence="1 2">
    <name type="scientific">Candidatus Iainarchaeum sp</name>
    <dbReference type="NCBI Taxonomy" id="3101447"/>
    <lineage>
        <taxon>Archaea</taxon>
        <taxon>Candidatus Iainarchaeota</taxon>
        <taxon>Candidatus Iainarchaeia</taxon>
        <taxon>Candidatus Iainarchaeales</taxon>
        <taxon>Candidatus Iainarchaeaceae</taxon>
        <taxon>Candidatus Iainarchaeum</taxon>
    </lineage>
</organism>
<evidence type="ECO:0000313" key="1">
    <source>
        <dbReference type="EMBL" id="MBN2066936.1"/>
    </source>
</evidence>
<evidence type="ECO:0008006" key="3">
    <source>
        <dbReference type="Google" id="ProtNLM"/>
    </source>
</evidence>
<name>A0A938YT02_9ARCH</name>
<sequence>MAKQVVLSLEDKYDEKLRRLAKDLYNGKKGAMSEVVEKGLDLVEEESRRDEAYKKLLRKVRNAGAVGIGKFKREEAYAR</sequence>
<dbReference type="EMBL" id="JAFGDB010000007">
    <property type="protein sequence ID" value="MBN2066936.1"/>
    <property type="molecule type" value="Genomic_DNA"/>
</dbReference>
<dbReference type="Proteomes" id="UP000809243">
    <property type="component" value="Unassembled WGS sequence"/>
</dbReference>
<dbReference type="AlphaFoldDB" id="A0A938YT02"/>
<evidence type="ECO:0000313" key="2">
    <source>
        <dbReference type="Proteomes" id="UP000809243"/>
    </source>
</evidence>
<gene>
    <name evidence="1" type="ORF">JW744_00530</name>
</gene>
<accession>A0A938YT02</accession>
<protein>
    <recommendedName>
        <fullName evidence="3">Antitoxin</fullName>
    </recommendedName>
</protein>
<comment type="caution">
    <text evidence="1">The sequence shown here is derived from an EMBL/GenBank/DDBJ whole genome shotgun (WGS) entry which is preliminary data.</text>
</comment>
<reference evidence="1" key="1">
    <citation type="submission" date="2021-01" db="EMBL/GenBank/DDBJ databases">
        <title>Active Sulfur Cycling in an Early Earth Analoge.</title>
        <authorList>
            <person name="Hahn C.R."/>
            <person name="Youssef N.H."/>
            <person name="Elshahed M."/>
        </authorList>
    </citation>
    <scope>NUCLEOTIDE SEQUENCE</scope>
    <source>
        <strain evidence="1">Zod_Metabat.1151</strain>
    </source>
</reference>